<evidence type="ECO:0000256" key="8">
    <source>
        <dbReference type="ARBA" id="ARBA00023159"/>
    </source>
</evidence>
<evidence type="ECO:0000256" key="2">
    <source>
        <dbReference type="ARBA" id="ARBA00008711"/>
    </source>
</evidence>
<dbReference type="PROSITE" id="PS01124">
    <property type="entry name" value="HTH_ARAC_FAMILY_2"/>
    <property type="match status" value="1"/>
</dbReference>
<dbReference type="InterPro" id="IPR036388">
    <property type="entry name" value="WH-like_DNA-bd_sf"/>
</dbReference>
<dbReference type="NCBIfam" id="TIGR00589">
    <property type="entry name" value="ogt"/>
    <property type="match status" value="1"/>
</dbReference>
<dbReference type="GO" id="GO:0003700">
    <property type="term" value="F:DNA-binding transcription factor activity"/>
    <property type="evidence" value="ECO:0007669"/>
    <property type="project" value="InterPro"/>
</dbReference>
<proteinExistence type="inferred from homology"/>
<evidence type="ECO:0000256" key="9">
    <source>
        <dbReference type="ARBA" id="ARBA00023204"/>
    </source>
</evidence>
<evidence type="ECO:0000256" key="1">
    <source>
        <dbReference type="ARBA" id="ARBA00001286"/>
    </source>
</evidence>
<evidence type="ECO:0000313" key="12">
    <source>
        <dbReference type="EMBL" id="VAW78738.1"/>
    </source>
</evidence>
<keyword evidence="7" id="KW-0227">DNA damage</keyword>
<dbReference type="HAMAP" id="MF_00772">
    <property type="entry name" value="OGT"/>
    <property type="match status" value="1"/>
</dbReference>
<dbReference type="InterPro" id="IPR016221">
    <property type="entry name" value="Bifunct_regulatory_prot_Ada"/>
</dbReference>
<sequence>MKNKLTFKEKYDAIGKKDAHYEGVFITAVKTTRIFCRPSCRARKPRAENVIFYNTAQEAIQNGFRSCKICKPMEKMDETPEYIQNIVKELHENPYLRINDYGLKQRGVEPNKIRRWFKLHHNMTFHAYRRMLRINSAFNDIKNGKAIIKSAFDSGYESLSGFNESYYSIFGDSASHNGDQNIINIVRFTTLIGPMFACATEQGVCLLEFTDRRMLETEFKDLCKRLKSVILPGNNIHLDHLQSELKEYFSGNRTQFNVSLDAPGTDFQQSVWEALIKIPYGETRTYKQQAISIDNPGAIRAVASANGHNRISILIPCHRVIGSDGSLTGYGGGLHRKQWLLDLES</sequence>
<dbReference type="Pfam" id="PF01035">
    <property type="entry name" value="DNA_binding_1"/>
    <property type="match status" value="1"/>
</dbReference>
<dbReference type="InterPro" id="IPR018060">
    <property type="entry name" value="HTH_AraC"/>
</dbReference>
<dbReference type="SMART" id="SM00342">
    <property type="entry name" value="HTH_ARAC"/>
    <property type="match status" value="1"/>
</dbReference>
<dbReference type="GO" id="GO:0032259">
    <property type="term" value="P:methylation"/>
    <property type="evidence" value="ECO:0007669"/>
    <property type="project" value="UniProtKB-KW"/>
</dbReference>
<name>A0A3B0YD20_9ZZZZ</name>
<keyword evidence="9" id="KW-0234">DNA repair</keyword>
<dbReference type="InterPro" id="IPR014048">
    <property type="entry name" value="MethylDNA_cys_MeTrfase_DNA-bd"/>
</dbReference>
<dbReference type="Pfam" id="PF02805">
    <property type="entry name" value="Ada_Zn_binding"/>
    <property type="match status" value="1"/>
</dbReference>
<dbReference type="Gene3D" id="3.30.160.70">
    <property type="entry name" value="Methylated DNA-protein cysteine methyltransferase domain"/>
    <property type="match status" value="1"/>
</dbReference>
<dbReference type="GO" id="GO:0003908">
    <property type="term" value="F:methylated-DNA-[protein]-cysteine S-methyltransferase activity"/>
    <property type="evidence" value="ECO:0007669"/>
    <property type="project" value="UniProtKB-EC"/>
</dbReference>
<dbReference type="PIRSF" id="PIRSF000409">
    <property type="entry name" value="Ada"/>
    <property type="match status" value="1"/>
</dbReference>
<feature type="domain" description="HTH araC/xylS-type" evidence="11">
    <location>
        <begin position="107"/>
        <end position="180"/>
    </location>
</feature>
<dbReference type="Gene3D" id="1.10.10.60">
    <property type="entry name" value="Homeodomain-like"/>
    <property type="match status" value="1"/>
</dbReference>
<dbReference type="SUPFAM" id="SSF53155">
    <property type="entry name" value="Methylated DNA-protein cysteine methyltransferase domain"/>
    <property type="match status" value="1"/>
</dbReference>
<dbReference type="EMBL" id="UOFK01000164">
    <property type="protein sequence ID" value="VAW78738.1"/>
    <property type="molecule type" value="Genomic_DNA"/>
</dbReference>
<dbReference type="GO" id="GO:0043565">
    <property type="term" value="F:sequence-specific DNA binding"/>
    <property type="evidence" value="ECO:0007669"/>
    <property type="project" value="InterPro"/>
</dbReference>
<gene>
    <name evidence="12" type="ORF">MNBD_GAMMA13-856</name>
</gene>
<dbReference type="PANTHER" id="PTHR10815">
    <property type="entry name" value="METHYLATED-DNA--PROTEIN-CYSTEINE METHYLTRANSFERASE"/>
    <property type="match status" value="1"/>
</dbReference>
<evidence type="ECO:0000256" key="4">
    <source>
        <dbReference type="ARBA" id="ARBA00022490"/>
    </source>
</evidence>
<dbReference type="PROSITE" id="PS00374">
    <property type="entry name" value="MGMT"/>
    <property type="match status" value="1"/>
</dbReference>
<dbReference type="PANTHER" id="PTHR10815:SF5">
    <property type="entry name" value="METHYLATED-DNA--PROTEIN-CYSTEINE METHYLTRANSFERASE"/>
    <property type="match status" value="1"/>
</dbReference>
<evidence type="ECO:0000256" key="3">
    <source>
        <dbReference type="ARBA" id="ARBA00011918"/>
    </source>
</evidence>
<dbReference type="GO" id="GO:0008270">
    <property type="term" value="F:zinc ion binding"/>
    <property type="evidence" value="ECO:0007669"/>
    <property type="project" value="InterPro"/>
</dbReference>
<dbReference type="AlphaFoldDB" id="A0A3B0YD20"/>
<dbReference type="GO" id="GO:0006281">
    <property type="term" value="P:DNA repair"/>
    <property type="evidence" value="ECO:0007669"/>
    <property type="project" value="UniProtKB-KW"/>
</dbReference>
<protein>
    <recommendedName>
        <fullName evidence="3">methylated-DNA--[protein]-cysteine S-methyltransferase</fullName>
        <ecNumber evidence="3">2.1.1.63</ecNumber>
    </recommendedName>
</protein>
<keyword evidence="5 12" id="KW-0489">Methyltransferase</keyword>
<dbReference type="InterPro" id="IPR035451">
    <property type="entry name" value="Ada-like_dom_sf"/>
</dbReference>
<dbReference type="Gene3D" id="3.40.10.10">
    <property type="entry name" value="DNA Methylphosphotriester Repair Domain"/>
    <property type="match status" value="1"/>
</dbReference>
<comment type="catalytic activity">
    <reaction evidence="1">
        <text>a 4-O-methyl-thymidine in DNA + L-cysteinyl-[protein] = a thymidine in DNA + S-methyl-L-cysteinyl-[protein]</text>
        <dbReference type="Rhea" id="RHEA:53428"/>
        <dbReference type="Rhea" id="RHEA-COMP:10131"/>
        <dbReference type="Rhea" id="RHEA-COMP:10132"/>
        <dbReference type="Rhea" id="RHEA-COMP:13555"/>
        <dbReference type="Rhea" id="RHEA-COMP:13556"/>
        <dbReference type="ChEBI" id="CHEBI:29950"/>
        <dbReference type="ChEBI" id="CHEBI:82612"/>
        <dbReference type="ChEBI" id="CHEBI:137386"/>
        <dbReference type="ChEBI" id="CHEBI:137387"/>
        <dbReference type="EC" id="2.1.1.63"/>
    </reaction>
</comment>
<dbReference type="EC" id="2.1.1.63" evidence="3"/>
<keyword evidence="4" id="KW-0963">Cytoplasm</keyword>
<dbReference type="InterPro" id="IPR036217">
    <property type="entry name" value="MethylDNA_cys_MeTrfase_DNAb"/>
</dbReference>
<comment type="catalytic activity">
    <reaction evidence="10">
        <text>a 6-O-methyl-2'-deoxyguanosine in DNA + L-cysteinyl-[protein] = S-methyl-L-cysteinyl-[protein] + a 2'-deoxyguanosine in DNA</text>
        <dbReference type="Rhea" id="RHEA:24000"/>
        <dbReference type="Rhea" id="RHEA-COMP:10131"/>
        <dbReference type="Rhea" id="RHEA-COMP:10132"/>
        <dbReference type="Rhea" id="RHEA-COMP:11367"/>
        <dbReference type="Rhea" id="RHEA-COMP:11368"/>
        <dbReference type="ChEBI" id="CHEBI:29950"/>
        <dbReference type="ChEBI" id="CHEBI:82612"/>
        <dbReference type="ChEBI" id="CHEBI:85445"/>
        <dbReference type="ChEBI" id="CHEBI:85448"/>
        <dbReference type="EC" id="2.1.1.63"/>
    </reaction>
</comment>
<comment type="similarity">
    <text evidence="2">Belongs to the MGMT family.</text>
</comment>
<dbReference type="InterPro" id="IPR001497">
    <property type="entry name" value="MethylDNA_cys_MeTrfase_AS"/>
</dbReference>
<dbReference type="Pfam" id="PF12833">
    <property type="entry name" value="HTH_18"/>
    <property type="match status" value="1"/>
</dbReference>
<keyword evidence="8" id="KW-0010">Activator</keyword>
<dbReference type="FunFam" id="1.10.10.10:FF:000214">
    <property type="entry name" value="Methylated-DNA--protein-cysteine methyltransferase"/>
    <property type="match status" value="1"/>
</dbReference>
<dbReference type="InterPro" id="IPR036631">
    <property type="entry name" value="MGMT_N_sf"/>
</dbReference>
<dbReference type="InterPro" id="IPR023546">
    <property type="entry name" value="MGMT"/>
</dbReference>
<dbReference type="SUPFAM" id="SSF57884">
    <property type="entry name" value="Ada DNA repair protein, N-terminal domain (N-Ada 10)"/>
    <property type="match status" value="1"/>
</dbReference>
<dbReference type="CDD" id="cd06445">
    <property type="entry name" value="ATase"/>
    <property type="match status" value="1"/>
</dbReference>
<keyword evidence="6 12" id="KW-0808">Transferase</keyword>
<dbReference type="Gene3D" id="1.10.10.10">
    <property type="entry name" value="Winged helix-like DNA-binding domain superfamily/Winged helix DNA-binding domain"/>
    <property type="match status" value="1"/>
</dbReference>
<evidence type="ECO:0000256" key="7">
    <source>
        <dbReference type="ARBA" id="ARBA00022763"/>
    </source>
</evidence>
<evidence type="ECO:0000256" key="6">
    <source>
        <dbReference type="ARBA" id="ARBA00022679"/>
    </source>
</evidence>
<evidence type="ECO:0000259" key="11">
    <source>
        <dbReference type="PROSITE" id="PS01124"/>
    </source>
</evidence>
<evidence type="ECO:0000256" key="10">
    <source>
        <dbReference type="ARBA" id="ARBA00049348"/>
    </source>
</evidence>
<accession>A0A3B0YD20</accession>
<organism evidence="12">
    <name type="scientific">hydrothermal vent metagenome</name>
    <dbReference type="NCBI Taxonomy" id="652676"/>
    <lineage>
        <taxon>unclassified sequences</taxon>
        <taxon>metagenomes</taxon>
        <taxon>ecological metagenomes</taxon>
    </lineage>
</organism>
<reference evidence="12" key="1">
    <citation type="submission" date="2018-06" db="EMBL/GenBank/DDBJ databases">
        <authorList>
            <person name="Zhirakovskaya E."/>
        </authorList>
    </citation>
    <scope>NUCLEOTIDE SEQUENCE</scope>
</reference>
<evidence type="ECO:0000256" key="5">
    <source>
        <dbReference type="ARBA" id="ARBA00022603"/>
    </source>
</evidence>
<dbReference type="SUPFAM" id="SSF46767">
    <property type="entry name" value="Methylated DNA-protein cysteine methyltransferase, C-terminal domain"/>
    <property type="match status" value="1"/>
</dbReference>
<dbReference type="InterPro" id="IPR004026">
    <property type="entry name" value="Ada_DNA_repair_Zn-bd"/>
</dbReference>